<dbReference type="HAMAP" id="MF_00228">
    <property type="entry name" value="Thz_kinase"/>
    <property type="match status" value="1"/>
</dbReference>
<dbReference type="NCBIfam" id="NF006830">
    <property type="entry name" value="PRK09355.1"/>
    <property type="match status" value="1"/>
</dbReference>
<comment type="function">
    <text evidence="11">Catalyzes the phosphorylation of the hydroxyl group of 4-methyl-5-beta-hydroxyethylthiazole (THZ).</text>
</comment>
<dbReference type="SUPFAM" id="SSF53613">
    <property type="entry name" value="Ribokinase-like"/>
    <property type="match status" value="1"/>
</dbReference>
<evidence type="ECO:0000256" key="9">
    <source>
        <dbReference type="ARBA" id="ARBA00022842"/>
    </source>
</evidence>
<evidence type="ECO:0000256" key="7">
    <source>
        <dbReference type="ARBA" id="ARBA00022777"/>
    </source>
</evidence>
<feature type="binding site" evidence="11">
    <location>
        <position position="162"/>
    </location>
    <ligand>
        <name>ATP</name>
        <dbReference type="ChEBI" id="CHEBI:30616"/>
    </ligand>
</feature>
<keyword evidence="9 11" id="KW-0460">Magnesium</keyword>
<proteinExistence type="inferred from homology"/>
<accession>A0A938XWB4</accession>
<feature type="binding site" evidence="11">
    <location>
        <position position="116"/>
    </location>
    <ligand>
        <name>ATP</name>
        <dbReference type="ChEBI" id="CHEBI:30616"/>
    </ligand>
</feature>
<dbReference type="Gene3D" id="3.40.1190.20">
    <property type="match status" value="1"/>
</dbReference>
<dbReference type="InterPro" id="IPR000417">
    <property type="entry name" value="Hyethyz_kinase"/>
</dbReference>
<keyword evidence="4 11" id="KW-0808">Transferase</keyword>
<evidence type="ECO:0000256" key="11">
    <source>
        <dbReference type="HAMAP-Rule" id="MF_00228"/>
    </source>
</evidence>
<protein>
    <recommendedName>
        <fullName evidence="11">Hydroxyethylthiazole kinase</fullName>
        <ecNumber evidence="11">2.7.1.50</ecNumber>
    </recommendedName>
    <alternativeName>
        <fullName evidence="11">4-methyl-5-beta-hydroxyethylthiazole kinase</fullName>
        <shortName evidence="11">TH kinase</shortName>
        <shortName evidence="11">Thz kinase</shortName>
    </alternativeName>
</protein>
<dbReference type="EMBL" id="JAFBDQ010000022">
    <property type="protein sequence ID" value="MBM7558019.1"/>
    <property type="molecule type" value="Genomic_DNA"/>
</dbReference>
<feature type="binding site" evidence="11">
    <location>
        <position position="189"/>
    </location>
    <ligand>
        <name>substrate</name>
    </ligand>
</feature>
<comment type="caution">
    <text evidence="12">The sequence shown here is derived from an EMBL/GenBank/DDBJ whole genome shotgun (WGS) entry which is preliminary data.</text>
</comment>
<dbReference type="CDD" id="cd01170">
    <property type="entry name" value="THZ_kinase"/>
    <property type="match status" value="1"/>
</dbReference>
<keyword evidence="6 11" id="KW-0547">Nucleotide-binding</keyword>
<dbReference type="NCBIfam" id="TIGR00694">
    <property type="entry name" value="thiM"/>
    <property type="match status" value="1"/>
</dbReference>
<dbReference type="GO" id="GO:0004417">
    <property type="term" value="F:hydroxyethylthiazole kinase activity"/>
    <property type="evidence" value="ECO:0007669"/>
    <property type="project" value="UniProtKB-UniRule"/>
</dbReference>
<gene>
    <name evidence="11" type="primary">thiM</name>
    <name evidence="12" type="ORF">JOC47_002888</name>
</gene>
<evidence type="ECO:0000256" key="5">
    <source>
        <dbReference type="ARBA" id="ARBA00022723"/>
    </source>
</evidence>
<reference evidence="12" key="1">
    <citation type="submission" date="2021-01" db="EMBL/GenBank/DDBJ databases">
        <title>Genomic Encyclopedia of Type Strains, Phase IV (KMG-IV): sequencing the most valuable type-strain genomes for metagenomic binning, comparative biology and taxonomic classification.</title>
        <authorList>
            <person name="Goeker M."/>
        </authorList>
    </citation>
    <scope>NUCLEOTIDE SEQUENCE</scope>
    <source>
        <strain evidence="12">DSM 23230</strain>
    </source>
</reference>
<evidence type="ECO:0000256" key="10">
    <source>
        <dbReference type="ARBA" id="ARBA00022977"/>
    </source>
</evidence>
<evidence type="ECO:0000256" key="2">
    <source>
        <dbReference type="ARBA" id="ARBA00001946"/>
    </source>
</evidence>
<keyword evidence="5 11" id="KW-0479">Metal-binding</keyword>
<comment type="catalytic activity">
    <reaction evidence="1 11">
        <text>5-(2-hydroxyethyl)-4-methylthiazole + ATP = 4-methyl-5-(2-phosphooxyethyl)-thiazole + ADP + H(+)</text>
        <dbReference type="Rhea" id="RHEA:24212"/>
        <dbReference type="ChEBI" id="CHEBI:15378"/>
        <dbReference type="ChEBI" id="CHEBI:17957"/>
        <dbReference type="ChEBI" id="CHEBI:30616"/>
        <dbReference type="ChEBI" id="CHEBI:58296"/>
        <dbReference type="ChEBI" id="CHEBI:456216"/>
        <dbReference type="EC" id="2.7.1.50"/>
    </reaction>
</comment>
<evidence type="ECO:0000313" key="13">
    <source>
        <dbReference type="Proteomes" id="UP000774000"/>
    </source>
</evidence>
<evidence type="ECO:0000313" key="12">
    <source>
        <dbReference type="EMBL" id="MBM7558019.1"/>
    </source>
</evidence>
<feature type="binding site" evidence="11">
    <location>
        <position position="40"/>
    </location>
    <ligand>
        <name>substrate</name>
    </ligand>
</feature>
<organism evidence="12 13">
    <name type="scientific">Halanaerobacter jeridensis</name>
    <dbReference type="NCBI Taxonomy" id="706427"/>
    <lineage>
        <taxon>Bacteria</taxon>
        <taxon>Bacillati</taxon>
        <taxon>Bacillota</taxon>
        <taxon>Clostridia</taxon>
        <taxon>Halanaerobiales</taxon>
        <taxon>Halobacteroidaceae</taxon>
        <taxon>Halanaerobacter</taxon>
    </lineage>
</organism>
<evidence type="ECO:0000256" key="6">
    <source>
        <dbReference type="ARBA" id="ARBA00022741"/>
    </source>
</evidence>
<dbReference type="PIRSF" id="PIRSF000513">
    <property type="entry name" value="Thz_kinase"/>
    <property type="match status" value="1"/>
</dbReference>
<sequence length="255" mass="27110">MTNIIARIKEEKPLVHHITNYVTTNESANVTLYWGGLPVMAHFKEEVAAMVESAAALVLNIGVLDDEQVEAMIRAGKKANQLEIPVILDPVGAGATDIRTDVAKELMSELDLAVIKGNQGEITVLSGGKAEMSGVESIGEYSKIEQDALNLAQQQDVVVVVSGAEDIVTDGQEVKRINRGHPLMGQVVGTGCMLSSTLGVFCGVEKDYLAASIAAVTAYGIAGEKASQEAERPASYKIALQDNISMVNDDDLIDL</sequence>
<dbReference type="AlphaFoldDB" id="A0A938XWB4"/>
<dbReference type="GO" id="GO:0009229">
    <property type="term" value="P:thiamine diphosphate biosynthetic process"/>
    <property type="evidence" value="ECO:0007669"/>
    <property type="project" value="UniProtKB-UniRule"/>
</dbReference>
<keyword evidence="13" id="KW-1185">Reference proteome</keyword>
<keyword evidence="10 11" id="KW-0784">Thiamine biosynthesis</keyword>
<evidence type="ECO:0000256" key="4">
    <source>
        <dbReference type="ARBA" id="ARBA00022679"/>
    </source>
</evidence>
<dbReference type="Proteomes" id="UP000774000">
    <property type="component" value="Unassembled WGS sequence"/>
</dbReference>
<evidence type="ECO:0000256" key="3">
    <source>
        <dbReference type="ARBA" id="ARBA00004868"/>
    </source>
</evidence>
<comment type="similarity">
    <text evidence="11">Belongs to the Thz kinase family.</text>
</comment>
<dbReference type="GO" id="GO:0000287">
    <property type="term" value="F:magnesium ion binding"/>
    <property type="evidence" value="ECO:0007669"/>
    <property type="project" value="UniProtKB-UniRule"/>
</dbReference>
<dbReference type="GO" id="GO:0005524">
    <property type="term" value="F:ATP binding"/>
    <property type="evidence" value="ECO:0007669"/>
    <property type="project" value="UniProtKB-UniRule"/>
</dbReference>
<dbReference type="GO" id="GO:0009228">
    <property type="term" value="P:thiamine biosynthetic process"/>
    <property type="evidence" value="ECO:0007669"/>
    <property type="project" value="UniProtKB-KW"/>
</dbReference>
<name>A0A938XWB4_9FIRM</name>
<keyword evidence="7 11" id="KW-0418">Kinase</keyword>
<dbReference type="Pfam" id="PF02110">
    <property type="entry name" value="HK"/>
    <property type="match status" value="1"/>
</dbReference>
<dbReference type="InterPro" id="IPR029056">
    <property type="entry name" value="Ribokinase-like"/>
</dbReference>
<comment type="pathway">
    <text evidence="3 11">Cofactor biosynthesis; thiamine diphosphate biosynthesis; 4-methyl-5-(2-phosphoethyl)-thiazole from 5-(2-hydroxyethyl)-4-methylthiazole: step 1/1.</text>
</comment>
<evidence type="ECO:0000256" key="8">
    <source>
        <dbReference type="ARBA" id="ARBA00022840"/>
    </source>
</evidence>
<comment type="cofactor">
    <cofactor evidence="2 11">
        <name>Mg(2+)</name>
        <dbReference type="ChEBI" id="CHEBI:18420"/>
    </cofactor>
</comment>
<dbReference type="PRINTS" id="PR01099">
    <property type="entry name" value="HYETHTZKNASE"/>
</dbReference>
<evidence type="ECO:0000256" key="1">
    <source>
        <dbReference type="ARBA" id="ARBA00001771"/>
    </source>
</evidence>
<keyword evidence="8 11" id="KW-0067">ATP-binding</keyword>
<dbReference type="RefSeq" id="WP_204702986.1">
    <property type="nucleotide sequence ID" value="NZ_JAFBDQ010000022.1"/>
</dbReference>
<dbReference type="EC" id="2.7.1.50" evidence="11"/>